<dbReference type="CDD" id="cd16442">
    <property type="entry name" value="BPL"/>
    <property type="match status" value="1"/>
</dbReference>
<dbReference type="InterPro" id="IPR030855">
    <property type="entry name" value="Bifunct_BirA"/>
</dbReference>
<dbReference type="InterPro" id="IPR013196">
    <property type="entry name" value="HTH_11"/>
</dbReference>
<evidence type="ECO:0000313" key="8">
    <source>
        <dbReference type="EMBL" id="MFC4410941.1"/>
    </source>
</evidence>
<accession>A0ABV8X4T4</accession>
<dbReference type="Pfam" id="PF02237">
    <property type="entry name" value="BPL_C"/>
    <property type="match status" value="1"/>
</dbReference>
<dbReference type="CDD" id="cd00090">
    <property type="entry name" value="HTH_ARSR"/>
    <property type="match status" value="1"/>
</dbReference>
<evidence type="ECO:0000256" key="3">
    <source>
        <dbReference type="ARBA" id="ARBA00022840"/>
    </source>
</evidence>
<dbReference type="InterPro" id="IPR003142">
    <property type="entry name" value="BPL_C"/>
</dbReference>
<comment type="function">
    <text evidence="6">Acts both as a biotin--[acetyl-CoA-carboxylase] ligase and a repressor.</text>
</comment>
<sequence>MNSLTSEILKQLVNSGNEPISGQQIADQLKISRTAVWKHIKQLEDDGYEIISVKKKGYLLHKRMDSLHPAMLDSMTSTERVGRKIHYFDSCPTTQSIAHEEAANGAVDGTVVISEEQTAGKGRLARNWSSTKGKGIWMSIILRPDIPPQLAPQFTLVAAVAITRAIADETGVTPSIKWPNDLLINGRKCTGILTELQAEADRVQSIILGIGVNVNQTTEDFPDELKSIATSLKIEIGNDVDRLVLTAKIFEYIEKYTDLYIEQGFRPLKILWESYSDTLGKRIRASMVNGEIIGKAIGITEEGVLQIQTDDGKIHGIYSADIFIEN</sequence>
<keyword evidence="2 6" id="KW-0547">Nucleotide-binding</keyword>
<evidence type="ECO:0000256" key="6">
    <source>
        <dbReference type="HAMAP-Rule" id="MF_00978"/>
    </source>
</evidence>
<feature type="domain" description="BPL/LPL catalytic" evidence="7">
    <location>
        <begin position="80"/>
        <end position="261"/>
    </location>
</feature>
<feature type="binding site" evidence="6">
    <location>
        <position position="117"/>
    </location>
    <ligand>
        <name>biotin</name>
        <dbReference type="ChEBI" id="CHEBI:57586"/>
    </ligand>
</feature>
<evidence type="ECO:0000256" key="2">
    <source>
        <dbReference type="ARBA" id="ARBA00022741"/>
    </source>
</evidence>
<feature type="DNA-binding region" description="H-T-H motif" evidence="6">
    <location>
        <begin position="22"/>
        <end position="41"/>
    </location>
</feature>
<comment type="similarity">
    <text evidence="6">Belongs to the biotin--protein ligase family.</text>
</comment>
<dbReference type="Proteomes" id="UP001595817">
    <property type="component" value="Unassembled WGS sequence"/>
</dbReference>
<comment type="caution">
    <text evidence="8">The sequence shown here is derived from an EMBL/GenBank/DDBJ whole genome shotgun (WGS) entry which is preliminary data.</text>
</comment>
<keyword evidence="6" id="KW-0804">Transcription</keyword>
<dbReference type="PANTHER" id="PTHR12835">
    <property type="entry name" value="BIOTIN PROTEIN LIGASE"/>
    <property type="match status" value="1"/>
</dbReference>
<dbReference type="Pfam" id="PF03099">
    <property type="entry name" value="BPL_LplA_LipB"/>
    <property type="match status" value="1"/>
</dbReference>
<dbReference type="GO" id="GO:0004077">
    <property type="term" value="F:biotin--[biotin carboxyl-carrier protein] ligase activity"/>
    <property type="evidence" value="ECO:0007669"/>
    <property type="project" value="UniProtKB-EC"/>
</dbReference>
<dbReference type="InterPro" id="IPR011991">
    <property type="entry name" value="ArsR-like_HTH"/>
</dbReference>
<keyword evidence="1 6" id="KW-0436">Ligase</keyword>
<proteinExistence type="inferred from homology"/>
<keyword evidence="6" id="KW-0678">Repressor</keyword>
<dbReference type="HAMAP" id="MF_00978">
    <property type="entry name" value="Bifunct_BirA"/>
    <property type="match status" value="1"/>
</dbReference>
<evidence type="ECO:0000256" key="1">
    <source>
        <dbReference type="ARBA" id="ARBA00022598"/>
    </source>
</evidence>
<dbReference type="EMBL" id="JBHSEC010000019">
    <property type="protein sequence ID" value="MFC4410941.1"/>
    <property type="molecule type" value="Genomic_DNA"/>
</dbReference>
<keyword evidence="6" id="KW-0805">Transcription regulation</keyword>
<gene>
    <name evidence="6" type="primary">birA</name>
    <name evidence="8" type="ORF">ACFOZY_10980</name>
</gene>
<dbReference type="Gene3D" id="2.30.30.100">
    <property type="match status" value="1"/>
</dbReference>
<evidence type="ECO:0000313" key="9">
    <source>
        <dbReference type="Proteomes" id="UP001595817"/>
    </source>
</evidence>
<dbReference type="SUPFAM" id="SSF50037">
    <property type="entry name" value="C-terminal domain of transcriptional repressors"/>
    <property type="match status" value="1"/>
</dbReference>
<dbReference type="PROSITE" id="PS51733">
    <property type="entry name" value="BPL_LPL_CATALYTIC"/>
    <property type="match status" value="1"/>
</dbReference>
<evidence type="ECO:0000256" key="5">
    <source>
        <dbReference type="ARBA" id="ARBA00023267"/>
    </source>
</evidence>
<organism evidence="8 9">
    <name type="scientific">Chungangia koreensis</name>
    <dbReference type="NCBI Taxonomy" id="752657"/>
    <lineage>
        <taxon>Bacteria</taxon>
        <taxon>Bacillati</taxon>
        <taxon>Bacillota</taxon>
        <taxon>Bacilli</taxon>
        <taxon>Lactobacillales</taxon>
        <taxon>Chungangia</taxon>
    </lineage>
</organism>
<dbReference type="InterPro" id="IPR036390">
    <property type="entry name" value="WH_DNA-bd_sf"/>
</dbReference>
<dbReference type="PANTHER" id="PTHR12835:SF5">
    <property type="entry name" value="BIOTIN--PROTEIN LIGASE"/>
    <property type="match status" value="1"/>
</dbReference>
<reference evidence="9" key="1">
    <citation type="journal article" date="2019" name="Int. J. Syst. Evol. Microbiol.">
        <title>The Global Catalogue of Microorganisms (GCM) 10K type strain sequencing project: providing services to taxonomists for standard genome sequencing and annotation.</title>
        <authorList>
            <consortium name="The Broad Institute Genomics Platform"/>
            <consortium name="The Broad Institute Genome Sequencing Center for Infectious Disease"/>
            <person name="Wu L."/>
            <person name="Ma J."/>
        </authorList>
    </citation>
    <scope>NUCLEOTIDE SEQUENCE [LARGE SCALE GENOMIC DNA]</scope>
    <source>
        <strain evidence="9">CCUG 59778</strain>
    </source>
</reference>
<dbReference type="Pfam" id="PF08279">
    <property type="entry name" value="HTH_11"/>
    <property type="match status" value="1"/>
</dbReference>
<keyword evidence="4 6" id="KW-0238">DNA-binding</keyword>
<evidence type="ECO:0000259" key="7">
    <source>
        <dbReference type="PROSITE" id="PS51733"/>
    </source>
</evidence>
<dbReference type="InterPro" id="IPR036388">
    <property type="entry name" value="WH-like_DNA-bd_sf"/>
</dbReference>
<dbReference type="InterPro" id="IPR008988">
    <property type="entry name" value="Transcriptional_repressor_C"/>
</dbReference>
<keyword evidence="5 6" id="KW-0092">Biotin</keyword>
<protein>
    <recommendedName>
        <fullName evidence="6">Bifunctional ligase/repressor BirA</fullName>
    </recommendedName>
    <alternativeName>
        <fullName evidence="6">Biotin--[acetyl-CoA-carboxylase] ligase</fullName>
        <ecNumber evidence="6">6.3.4.15</ecNumber>
    </alternativeName>
    <alternativeName>
        <fullName evidence="6">Biotin--protein ligase</fullName>
    </alternativeName>
    <alternativeName>
        <fullName evidence="6">Biotin-[acetyl-CoA carboxylase] synthetase</fullName>
    </alternativeName>
</protein>
<dbReference type="Gene3D" id="3.30.930.10">
    <property type="entry name" value="Bira Bifunctional Protein, Domain 2"/>
    <property type="match status" value="1"/>
</dbReference>
<feature type="binding site" evidence="6">
    <location>
        <position position="188"/>
    </location>
    <ligand>
        <name>biotin</name>
        <dbReference type="ChEBI" id="CHEBI:57586"/>
    </ligand>
</feature>
<dbReference type="SUPFAM" id="SSF55681">
    <property type="entry name" value="Class II aaRS and biotin synthetases"/>
    <property type="match status" value="1"/>
</dbReference>
<keyword evidence="9" id="KW-1185">Reference proteome</keyword>
<dbReference type="Gene3D" id="1.10.10.10">
    <property type="entry name" value="Winged helix-like DNA-binding domain superfamily/Winged helix DNA-binding domain"/>
    <property type="match status" value="1"/>
</dbReference>
<dbReference type="InterPro" id="IPR045864">
    <property type="entry name" value="aa-tRNA-synth_II/BPL/LPL"/>
</dbReference>
<name>A0ABV8X4T4_9LACT</name>
<dbReference type="SUPFAM" id="SSF46785">
    <property type="entry name" value="Winged helix' DNA-binding domain"/>
    <property type="match status" value="1"/>
</dbReference>
<dbReference type="RefSeq" id="WP_378155349.1">
    <property type="nucleotide sequence ID" value="NZ_JBHSEC010000019.1"/>
</dbReference>
<keyword evidence="3 6" id="KW-0067">ATP-binding</keyword>
<dbReference type="EC" id="6.3.4.15" evidence="6"/>
<dbReference type="InterPro" id="IPR004408">
    <property type="entry name" value="Biotin_CoA_COase_ligase"/>
</dbReference>
<evidence type="ECO:0000256" key="4">
    <source>
        <dbReference type="ARBA" id="ARBA00023125"/>
    </source>
</evidence>
<comment type="caution">
    <text evidence="6">Lacks conserved residue(s) required for the propagation of feature annotation.</text>
</comment>
<dbReference type="InterPro" id="IPR004143">
    <property type="entry name" value="BPL_LPL_catalytic"/>
</dbReference>
<dbReference type="NCBIfam" id="TIGR00121">
    <property type="entry name" value="birA_ligase"/>
    <property type="match status" value="1"/>
</dbReference>
<comment type="catalytic activity">
    <reaction evidence="6">
        <text>biotin + L-lysyl-[protein] + ATP = N(6)-biotinyl-L-lysyl-[protein] + AMP + diphosphate + H(+)</text>
        <dbReference type="Rhea" id="RHEA:11756"/>
        <dbReference type="Rhea" id="RHEA-COMP:9752"/>
        <dbReference type="Rhea" id="RHEA-COMP:10505"/>
        <dbReference type="ChEBI" id="CHEBI:15378"/>
        <dbReference type="ChEBI" id="CHEBI:29969"/>
        <dbReference type="ChEBI" id="CHEBI:30616"/>
        <dbReference type="ChEBI" id="CHEBI:33019"/>
        <dbReference type="ChEBI" id="CHEBI:57586"/>
        <dbReference type="ChEBI" id="CHEBI:83144"/>
        <dbReference type="ChEBI" id="CHEBI:456215"/>
        <dbReference type="EC" id="6.3.4.15"/>
    </reaction>
</comment>